<accession>A0A0A9XB70</accession>
<feature type="signal peptide" evidence="1">
    <location>
        <begin position="1"/>
        <end position="18"/>
    </location>
</feature>
<dbReference type="AlphaFoldDB" id="A0A0A9XB70"/>
<dbReference type="GO" id="GO:0003968">
    <property type="term" value="F:RNA-directed RNA polymerase activity"/>
    <property type="evidence" value="ECO:0007669"/>
    <property type="project" value="UniProtKB-KW"/>
</dbReference>
<sequence>MKVVFLAVFVTVLTIASGKNESPSKNLSTVQGNPEAGVSKIGKLIGFLFPSFKGDFLQNFISLAKSIKKLFVATSPSGSRTIDPSHLYSMVDLIKKKLMKLIPYVYTIAGMKPDKALKF</sequence>
<proteinExistence type="predicted"/>
<keyword evidence="2" id="KW-0808">Transferase</keyword>
<evidence type="ECO:0000313" key="3">
    <source>
        <dbReference type="EMBL" id="JAG53970.1"/>
    </source>
</evidence>
<name>A0A0A9XB70_LYGHE</name>
<organism evidence="2">
    <name type="scientific">Lygus hesperus</name>
    <name type="common">Western plant bug</name>
    <dbReference type="NCBI Taxonomy" id="30085"/>
    <lineage>
        <taxon>Eukaryota</taxon>
        <taxon>Metazoa</taxon>
        <taxon>Ecdysozoa</taxon>
        <taxon>Arthropoda</taxon>
        <taxon>Hexapoda</taxon>
        <taxon>Insecta</taxon>
        <taxon>Pterygota</taxon>
        <taxon>Neoptera</taxon>
        <taxon>Paraneoptera</taxon>
        <taxon>Hemiptera</taxon>
        <taxon>Heteroptera</taxon>
        <taxon>Panheteroptera</taxon>
        <taxon>Cimicomorpha</taxon>
        <taxon>Miridae</taxon>
        <taxon>Mirini</taxon>
        <taxon>Lygus</taxon>
    </lineage>
</organism>
<reference evidence="2" key="1">
    <citation type="journal article" date="2014" name="PLoS ONE">
        <title>Transcriptome-Based Identification of ABC Transporters in the Western Tarnished Plant Bug Lygus hesperus.</title>
        <authorList>
            <person name="Hull J.J."/>
            <person name="Chaney K."/>
            <person name="Geib S.M."/>
            <person name="Fabrick J.A."/>
            <person name="Brent C.S."/>
            <person name="Walsh D."/>
            <person name="Lavine L.C."/>
        </authorList>
    </citation>
    <scope>NUCLEOTIDE SEQUENCE</scope>
</reference>
<reference evidence="3" key="3">
    <citation type="submission" date="2014-09" db="EMBL/GenBank/DDBJ databases">
        <authorList>
            <person name="Magalhaes I.L.F."/>
            <person name="Oliveira U."/>
            <person name="Santos F.R."/>
            <person name="Vidigal T.H.D.A."/>
            <person name="Brescovit A.D."/>
            <person name="Santos A.J."/>
        </authorList>
    </citation>
    <scope>NUCLEOTIDE SEQUENCE</scope>
</reference>
<evidence type="ECO:0000256" key="1">
    <source>
        <dbReference type="SAM" id="SignalP"/>
    </source>
</evidence>
<gene>
    <name evidence="2" type="primary">L_14</name>
    <name evidence="2" type="ORF">CM83_100276</name>
</gene>
<reference evidence="2" key="2">
    <citation type="submission" date="2014-07" db="EMBL/GenBank/DDBJ databases">
        <authorList>
            <person name="Hull J."/>
        </authorList>
    </citation>
    <scope>NUCLEOTIDE SEQUENCE</scope>
</reference>
<protein>
    <submittedName>
        <fullName evidence="2">RNA-directed RNA polymerase L</fullName>
    </submittedName>
</protein>
<keyword evidence="2" id="KW-0696">RNA-directed RNA polymerase</keyword>
<dbReference type="EMBL" id="GBRD01011854">
    <property type="protein sequence ID" value="JAG53970.1"/>
    <property type="molecule type" value="Transcribed_RNA"/>
</dbReference>
<feature type="chain" id="PRO_5015033825" evidence="1">
    <location>
        <begin position="19"/>
        <end position="119"/>
    </location>
</feature>
<dbReference type="EMBL" id="GBHO01027566">
    <property type="protein sequence ID" value="JAG16038.1"/>
    <property type="molecule type" value="Transcribed_RNA"/>
</dbReference>
<keyword evidence="2" id="KW-0548">Nucleotidyltransferase</keyword>
<keyword evidence="1" id="KW-0732">Signal</keyword>
<evidence type="ECO:0000313" key="2">
    <source>
        <dbReference type="EMBL" id="JAG16038.1"/>
    </source>
</evidence>